<proteinExistence type="predicted"/>
<name>A0A922NLE7_9PLEO</name>
<organism evidence="1 2">
    <name type="scientific">Pyrenophora tritici-repentis</name>
    <dbReference type="NCBI Taxonomy" id="45151"/>
    <lineage>
        <taxon>Eukaryota</taxon>
        <taxon>Fungi</taxon>
        <taxon>Dikarya</taxon>
        <taxon>Ascomycota</taxon>
        <taxon>Pezizomycotina</taxon>
        <taxon>Dothideomycetes</taxon>
        <taxon>Pleosporomycetidae</taxon>
        <taxon>Pleosporales</taxon>
        <taxon>Pleosporineae</taxon>
        <taxon>Pleosporaceae</taxon>
        <taxon>Pyrenophora</taxon>
    </lineage>
</organism>
<comment type="caution">
    <text evidence="1">The sequence shown here is derived from an EMBL/GenBank/DDBJ whole genome shotgun (WGS) entry which is preliminary data.</text>
</comment>
<protein>
    <recommendedName>
        <fullName evidence="3">F-box domain-containing protein</fullName>
    </recommendedName>
</protein>
<evidence type="ECO:0008006" key="3">
    <source>
        <dbReference type="Google" id="ProtNLM"/>
    </source>
</evidence>
<reference evidence="2" key="1">
    <citation type="journal article" date="2022" name="Microb. Genom.">
        <title>A global pangenome for the wheat fungal pathogen Pyrenophora tritici-repentis and prediction of effector protein structural homology.</title>
        <authorList>
            <person name="Moolhuijzen P.M."/>
            <person name="See P.T."/>
            <person name="Shi G."/>
            <person name="Powell H.R."/>
            <person name="Cockram J."/>
            <person name="Jorgensen L.N."/>
            <person name="Benslimane H."/>
            <person name="Strelkov S.E."/>
            <person name="Turner J."/>
            <person name="Liu Z."/>
            <person name="Moffat C.S."/>
        </authorList>
    </citation>
    <scope>NUCLEOTIDE SEQUENCE [LARGE SCALE GENOMIC DNA]</scope>
</reference>
<keyword evidence="2" id="KW-1185">Reference proteome</keyword>
<dbReference type="OrthoDB" id="3799281at2759"/>
<sequence>MAPSRSRNRRSDIPESSLLEIVKSSSPVNEMEGIKYHPAISQAPEMLQLPNELLETIASHLVPSTVVHTLEGTSVGRYSSLVRQGTRNGRYMLQSWPHIKYLREFSALLNLALVCRRFSSIVERVLYRDISLPTPSLHKVIGFFQYPTSSTARLTRTLIHRPDLAARIKSLRMWIPDRRLVWTANEPNLHPENPYYDVFKIASDQVYRSNLPLLGRTFWGRELERYQEVDLSAFLLCLIPRLESLELMSPYAEFEDLDPRGRHRSPNEKPNYAAFDMALSITDSIKSIYVTSRIPLTMLPSASLTELTLDIMFFAARDDWLATSSVLPNVRTLIVELNVPLLRDMHFGTATRTLAGPRSFLKFMVPNIATIAIEPCKGTDPECAPRFDRWGAMIPEPRMDRDPQDVNETFGMRLIDQYFLNEKLSLPANWYASAGMGVRPMWNLKPFSRLRSLLLPKIAIIANPYAEDYDENEDKRQAVTFLPRSLQELCITQVDVEVCDWLQAGFSQAAQDEYALPSLEKVTLIFRDDLQPALPIGFVHDANEVGVQVTAVWRGEMQVLEADAPEEWSCNVAYLP</sequence>
<dbReference type="EMBL" id="NRDI02000003">
    <property type="protein sequence ID" value="KAI1518046.1"/>
    <property type="molecule type" value="Genomic_DNA"/>
</dbReference>
<evidence type="ECO:0000313" key="1">
    <source>
        <dbReference type="EMBL" id="KAI1518046.1"/>
    </source>
</evidence>
<dbReference type="Proteomes" id="UP000249757">
    <property type="component" value="Unassembled WGS sequence"/>
</dbReference>
<gene>
    <name evidence="1" type="ORF">Ptr86124_003347</name>
</gene>
<dbReference type="AlphaFoldDB" id="A0A922NLE7"/>
<evidence type="ECO:0000313" key="2">
    <source>
        <dbReference type="Proteomes" id="UP000249757"/>
    </source>
</evidence>
<accession>A0A922NLE7</accession>